<dbReference type="EMBL" id="CAEKDK010000005">
    <property type="protein sequence ID" value="CAB4280223.1"/>
    <property type="molecule type" value="Genomic_DNA"/>
</dbReference>
<reference evidence="2 3" key="2">
    <citation type="submission" date="2020-05" db="EMBL/GenBank/DDBJ databases">
        <authorList>
            <person name="Campoy J."/>
            <person name="Schneeberger K."/>
            <person name="Spophaly S."/>
        </authorList>
    </citation>
    <scope>NUCLEOTIDE SEQUENCE [LARGE SCALE GENOMIC DNA]</scope>
    <source>
        <strain evidence="2">PruArmRojPasFocal</strain>
    </source>
</reference>
<proteinExistence type="predicted"/>
<reference evidence="4" key="1">
    <citation type="journal article" date="2020" name="Genome Biol.">
        <title>Gamete binning: chromosome-level and haplotype-resolved genome assembly enabled by high-throughput single-cell sequencing of gamete genomes.</title>
        <authorList>
            <person name="Campoy J.A."/>
            <person name="Sun H."/>
            <person name="Goel M."/>
            <person name="Jiao W.-B."/>
            <person name="Folz-Donahue K."/>
            <person name="Wang N."/>
            <person name="Rubio M."/>
            <person name="Liu C."/>
            <person name="Kukat C."/>
            <person name="Ruiz D."/>
            <person name="Huettel B."/>
            <person name="Schneeberger K."/>
        </authorList>
    </citation>
    <scope>NUCLEOTIDE SEQUENCE [LARGE SCALE GENOMIC DNA]</scope>
    <source>
        <strain evidence="4">cv. Rojo Pasion</strain>
    </source>
</reference>
<sequence>MAGRKGLCSRQSHCMLNKARNVEDLKLCLEMKSQLFKEHKLTSTSESEEKQLQRMIWSPGKSQIIHFPKSLALPKSIKKLSISSTHASLPLSIYKVDDL</sequence>
<accession>A0A6J5XDE4</accession>
<organism evidence="2 4">
    <name type="scientific">Prunus armeniaca</name>
    <name type="common">Apricot</name>
    <name type="synonym">Armeniaca vulgaris</name>
    <dbReference type="NCBI Taxonomy" id="36596"/>
    <lineage>
        <taxon>Eukaryota</taxon>
        <taxon>Viridiplantae</taxon>
        <taxon>Streptophyta</taxon>
        <taxon>Embryophyta</taxon>
        <taxon>Tracheophyta</taxon>
        <taxon>Spermatophyta</taxon>
        <taxon>Magnoliopsida</taxon>
        <taxon>eudicotyledons</taxon>
        <taxon>Gunneridae</taxon>
        <taxon>Pentapetalae</taxon>
        <taxon>rosids</taxon>
        <taxon>fabids</taxon>
        <taxon>Rosales</taxon>
        <taxon>Rosaceae</taxon>
        <taxon>Amygdaloideae</taxon>
        <taxon>Amygdaleae</taxon>
        <taxon>Prunus</taxon>
    </lineage>
</organism>
<evidence type="ECO:0000313" key="3">
    <source>
        <dbReference type="Proteomes" id="UP000507222"/>
    </source>
</evidence>
<dbReference type="Proteomes" id="UP000507222">
    <property type="component" value="Unassembled WGS sequence"/>
</dbReference>
<dbReference type="EMBL" id="CAEKKB010000005">
    <property type="protein sequence ID" value="CAB4310637.1"/>
    <property type="molecule type" value="Genomic_DNA"/>
</dbReference>
<keyword evidence="4" id="KW-1185">Reference proteome</keyword>
<gene>
    <name evidence="1" type="ORF">CURHAP_LOCUS33026</name>
    <name evidence="2" type="ORF">ORAREDHAP_LOCUS32590</name>
</gene>
<evidence type="ECO:0000313" key="2">
    <source>
        <dbReference type="EMBL" id="CAB4310637.1"/>
    </source>
</evidence>
<dbReference type="AlphaFoldDB" id="A0A6J5XDE4"/>
<name>A0A6J5XDE4_PRUAR</name>
<evidence type="ECO:0000313" key="1">
    <source>
        <dbReference type="EMBL" id="CAB4280223.1"/>
    </source>
</evidence>
<dbReference type="Proteomes" id="UP000507245">
    <property type="component" value="Unassembled WGS sequence"/>
</dbReference>
<evidence type="ECO:0000313" key="4">
    <source>
        <dbReference type="Proteomes" id="UP000507245"/>
    </source>
</evidence>
<protein>
    <submittedName>
        <fullName evidence="2">Uncharacterized protein</fullName>
    </submittedName>
</protein>